<dbReference type="EMBL" id="KV722354">
    <property type="protein sequence ID" value="OCH93532.1"/>
    <property type="molecule type" value="Genomic_DNA"/>
</dbReference>
<keyword evidence="2" id="KW-1185">Reference proteome</keyword>
<gene>
    <name evidence="1" type="ORF">OBBRIDRAFT_801870</name>
</gene>
<evidence type="ECO:0000313" key="1">
    <source>
        <dbReference type="EMBL" id="OCH93532.1"/>
    </source>
</evidence>
<protein>
    <submittedName>
        <fullName evidence="1">Uncharacterized protein</fullName>
    </submittedName>
</protein>
<reference evidence="1 2" key="1">
    <citation type="submission" date="2016-07" db="EMBL/GenBank/DDBJ databases">
        <title>Draft genome of the white-rot fungus Obba rivulosa 3A-2.</title>
        <authorList>
            <consortium name="DOE Joint Genome Institute"/>
            <person name="Miettinen O."/>
            <person name="Riley R."/>
            <person name="Acob R."/>
            <person name="Barry K."/>
            <person name="Cullen D."/>
            <person name="De Vries R."/>
            <person name="Hainaut M."/>
            <person name="Hatakka A."/>
            <person name="Henrissat B."/>
            <person name="Hilden K."/>
            <person name="Kuo R."/>
            <person name="Labutti K."/>
            <person name="Lipzen A."/>
            <person name="Makela M.R."/>
            <person name="Sandor L."/>
            <person name="Spatafora J.W."/>
            <person name="Grigoriev I.V."/>
            <person name="Hibbett D.S."/>
        </authorList>
    </citation>
    <scope>NUCLEOTIDE SEQUENCE [LARGE SCALE GENOMIC DNA]</scope>
    <source>
        <strain evidence="1 2">3A-2</strain>
    </source>
</reference>
<name>A0A8E2J544_9APHY</name>
<organism evidence="1 2">
    <name type="scientific">Obba rivulosa</name>
    <dbReference type="NCBI Taxonomy" id="1052685"/>
    <lineage>
        <taxon>Eukaryota</taxon>
        <taxon>Fungi</taxon>
        <taxon>Dikarya</taxon>
        <taxon>Basidiomycota</taxon>
        <taxon>Agaricomycotina</taxon>
        <taxon>Agaricomycetes</taxon>
        <taxon>Polyporales</taxon>
        <taxon>Gelatoporiaceae</taxon>
        <taxon>Obba</taxon>
    </lineage>
</organism>
<sequence length="213" mass="24458">MKAQALRATVEAAPAWSASLYNPLELQLNCVMSEFGLSLVAKVDPFDMTDAKIQAKLDKLSRLPTQSFGRSEWLSHQSASNLARPTTELAHRTPVLRKLEMILRAPYSSEPLLPMFHYGYPISIARLQELAADVAYTADAEGYNDLTATIRTLNHIAGEVMDHPARLQNDCQWCEARRIGFQPEEIVPKFKEYLGERENPKWYLDREQWFWRF</sequence>
<evidence type="ECO:0000313" key="2">
    <source>
        <dbReference type="Proteomes" id="UP000250043"/>
    </source>
</evidence>
<accession>A0A8E2J544</accession>
<proteinExistence type="predicted"/>
<dbReference type="AlphaFoldDB" id="A0A8E2J544"/>
<dbReference type="OrthoDB" id="2804377at2759"/>
<dbReference type="Proteomes" id="UP000250043">
    <property type="component" value="Unassembled WGS sequence"/>
</dbReference>